<name>A0ABM8BSC4_9MOLU</name>
<keyword evidence="3" id="KW-1185">Reference proteome</keyword>
<sequence>MKKVKILQLTTIILFAITVLIIITGLYLIWFSNFYFKFNNNKQCHSNFKDGYTMLKHFGLSYTISTSASSFCNLSHFPDNYYPWIQLQIGVIFCIIITPILLYTVFLFIVIIFVFKIREKNNNFWDAIENCEIINNYYVH</sequence>
<feature type="transmembrane region" description="Helical" evidence="1">
    <location>
        <begin position="87"/>
        <end position="115"/>
    </location>
</feature>
<evidence type="ECO:0000313" key="3">
    <source>
        <dbReference type="Proteomes" id="UP001163387"/>
    </source>
</evidence>
<feature type="transmembrane region" description="Helical" evidence="1">
    <location>
        <begin position="12"/>
        <end position="31"/>
    </location>
</feature>
<proteinExistence type="predicted"/>
<accession>A0ABM8BSC4</accession>
<evidence type="ECO:0000256" key="1">
    <source>
        <dbReference type="SAM" id="Phobius"/>
    </source>
</evidence>
<evidence type="ECO:0008006" key="4">
    <source>
        <dbReference type="Google" id="ProtNLM"/>
    </source>
</evidence>
<keyword evidence="1" id="KW-0812">Transmembrane</keyword>
<organism evidence="2 3">
    <name type="scientific">Spiroplasma ixodetis</name>
    <dbReference type="NCBI Taxonomy" id="2141"/>
    <lineage>
        <taxon>Bacteria</taxon>
        <taxon>Bacillati</taxon>
        <taxon>Mycoplasmatota</taxon>
        <taxon>Mollicutes</taxon>
        <taxon>Entomoplasmatales</taxon>
        <taxon>Spiroplasmataceae</taxon>
        <taxon>Spiroplasma</taxon>
    </lineage>
</organism>
<evidence type="ECO:0000313" key="2">
    <source>
        <dbReference type="EMBL" id="BDT02752.1"/>
    </source>
</evidence>
<gene>
    <name evidence="2" type="ORF">SHM_03980</name>
</gene>
<keyword evidence="1" id="KW-0472">Membrane</keyword>
<reference evidence="2 3" key="1">
    <citation type="journal article" date="2022" name="Front. Microbiol.">
        <title>Male-killing mechanisms vary between Spiroplasma species.</title>
        <authorList>
            <person name="Arai H."/>
            <person name="Inoue M."/>
            <person name="Kageyama D."/>
        </authorList>
    </citation>
    <scope>NUCLEOTIDE SEQUENCE [LARGE SCALE GENOMIC DNA]</scope>
    <source>
        <strain evidence="3">sHm</strain>
    </source>
</reference>
<dbReference type="Proteomes" id="UP001163387">
    <property type="component" value="Chromosome"/>
</dbReference>
<dbReference type="RefSeq" id="WP_281748996.1">
    <property type="nucleotide sequence ID" value="NZ_AP026933.1"/>
</dbReference>
<protein>
    <recommendedName>
        <fullName evidence="4">Spiroplasmavirus-related protein</fullName>
    </recommendedName>
</protein>
<dbReference type="EMBL" id="AP026933">
    <property type="protein sequence ID" value="BDT02752.1"/>
    <property type="molecule type" value="Genomic_DNA"/>
</dbReference>
<keyword evidence="1" id="KW-1133">Transmembrane helix</keyword>